<dbReference type="CDD" id="cd06171">
    <property type="entry name" value="Sigma70_r4"/>
    <property type="match status" value="1"/>
</dbReference>
<evidence type="ECO:0000256" key="1">
    <source>
        <dbReference type="ARBA" id="ARBA00010641"/>
    </source>
</evidence>
<keyword evidence="9" id="KW-1185">Reference proteome</keyword>
<dbReference type="SUPFAM" id="SSF88659">
    <property type="entry name" value="Sigma3 and sigma4 domains of RNA polymerase sigma factors"/>
    <property type="match status" value="1"/>
</dbReference>
<dbReference type="Pfam" id="PF04542">
    <property type="entry name" value="Sigma70_r2"/>
    <property type="match status" value="1"/>
</dbReference>
<accession>A0ABZ2FHF4</accession>
<keyword evidence="4" id="KW-0238">DNA-binding</keyword>
<reference evidence="8 9" key="1">
    <citation type="submission" date="2022-09" db="EMBL/GenBank/DDBJ databases">
        <title>Complete genome sequence of Janibacter terrae strain COS04-44, PCL-degrading bacteria isolated from oil spilled coast.</title>
        <authorList>
            <person name="Park H."/>
            <person name="Kim J.Y."/>
            <person name="An S.H."/>
            <person name="Lee C.M."/>
            <person name="Weon H.-Y."/>
        </authorList>
    </citation>
    <scope>NUCLEOTIDE SEQUENCE [LARGE SCALE GENOMIC DNA]</scope>
    <source>
        <strain evidence="8 9">COS04-44</strain>
    </source>
</reference>
<dbReference type="Proteomes" id="UP001381003">
    <property type="component" value="Chromosome"/>
</dbReference>
<keyword evidence="5" id="KW-0804">Transcription</keyword>
<evidence type="ECO:0000259" key="7">
    <source>
        <dbReference type="Pfam" id="PF08281"/>
    </source>
</evidence>
<gene>
    <name evidence="8" type="ORF">N5P18_02415</name>
</gene>
<evidence type="ECO:0000313" key="9">
    <source>
        <dbReference type="Proteomes" id="UP001381003"/>
    </source>
</evidence>
<dbReference type="Gene3D" id="1.10.1740.10">
    <property type="match status" value="1"/>
</dbReference>
<name>A0ABZ2FHF4_9MICO</name>
<dbReference type="EMBL" id="CP104874">
    <property type="protein sequence ID" value="WWF05749.1"/>
    <property type="molecule type" value="Genomic_DNA"/>
</dbReference>
<keyword evidence="3" id="KW-0731">Sigma factor</keyword>
<comment type="similarity">
    <text evidence="1">Belongs to the sigma-70 factor family. ECF subfamily.</text>
</comment>
<evidence type="ECO:0000256" key="2">
    <source>
        <dbReference type="ARBA" id="ARBA00023015"/>
    </source>
</evidence>
<dbReference type="InterPro" id="IPR039425">
    <property type="entry name" value="RNA_pol_sigma-70-like"/>
</dbReference>
<evidence type="ECO:0000256" key="5">
    <source>
        <dbReference type="ARBA" id="ARBA00023163"/>
    </source>
</evidence>
<protein>
    <submittedName>
        <fullName evidence="8">SigE family RNA polymerase sigma factor</fullName>
    </submittedName>
</protein>
<sequence length="189" mass="21035">MATEPSAQPVYLVEEVTDVREPEGLREFVEASSPSLLRTARRLTGDEHLAHDLVQAALARCWPKWEQIRDRSPEAYVRTTMVRLQASWWQRRWRGEVPTEVLPDAGSPGGEEAVADRDLLGRALQHLPVGQRQVVVLRYVEDRSVDEVAALCGIAPGTVKSQSAKGLAALRVLLDDEGRPAHDDEEVAR</sequence>
<evidence type="ECO:0000313" key="8">
    <source>
        <dbReference type="EMBL" id="WWF05749.1"/>
    </source>
</evidence>
<dbReference type="Gene3D" id="1.10.10.10">
    <property type="entry name" value="Winged helix-like DNA-binding domain superfamily/Winged helix DNA-binding domain"/>
    <property type="match status" value="1"/>
</dbReference>
<dbReference type="NCBIfam" id="TIGR02937">
    <property type="entry name" value="sigma70-ECF"/>
    <property type="match status" value="1"/>
</dbReference>
<dbReference type="PANTHER" id="PTHR43133:SF50">
    <property type="entry name" value="ECF RNA POLYMERASE SIGMA FACTOR SIGM"/>
    <property type="match status" value="1"/>
</dbReference>
<evidence type="ECO:0000256" key="3">
    <source>
        <dbReference type="ARBA" id="ARBA00023082"/>
    </source>
</evidence>
<evidence type="ECO:0000256" key="4">
    <source>
        <dbReference type="ARBA" id="ARBA00023125"/>
    </source>
</evidence>
<dbReference type="InterPro" id="IPR007627">
    <property type="entry name" value="RNA_pol_sigma70_r2"/>
</dbReference>
<dbReference type="InterPro" id="IPR013325">
    <property type="entry name" value="RNA_pol_sigma_r2"/>
</dbReference>
<feature type="domain" description="RNA polymerase sigma factor 70 region 4 type 2" evidence="7">
    <location>
        <begin position="118"/>
        <end position="170"/>
    </location>
</feature>
<feature type="domain" description="RNA polymerase sigma-70 region 2" evidence="6">
    <location>
        <begin position="29"/>
        <end position="94"/>
    </location>
</feature>
<dbReference type="InterPro" id="IPR013324">
    <property type="entry name" value="RNA_pol_sigma_r3/r4-like"/>
</dbReference>
<dbReference type="PANTHER" id="PTHR43133">
    <property type="entry name" value="RNA POLYMERASE ECF-TYPE SIGMA FACTO"/>
    <property type="match status" value="1"/>
</dbReference>
<dbReference type="InterPro" id="IPR014284">
    <property type="entry name" value="RNA_pol_sigma-70_dom"/>
</dbReference>
<dbReference type="InterPro" id="IPR014325">
    <property type="entry name" value="RNA_pol_sigma-E_actinobac"/>
</dbReference>
<dbReference type="SUPFAM" id="SSF88946">
    <property type="entry name" value="Sigma2 domain of RNA polymerase sigma factors"/>
    <property type="match status" value="1"/>
</dbReference>
<keyword evidence="2" id="KW-0805">Transcription regulation</keyword>
<dbReference type="InterPro" id="IPR036388">
    <property type="entry name" value="WH-like_DNA-bd_sf"/>
</dbReference>
<proteinExistence type="inferred from homology"/>
<dbReference type="Pfam" id="PF08281">
    <property type="entry name" value="Sigma70_r4_2"/>
    <property type="match status" value="1"/>
</dbReference>
<dbReference type="RefSeq" id="WP_338538575.1">
    <property type="nucleotide sequence ID" value="NZ_CP104874.1"/>
</dbReference>
<evidence type="ECO:0000259" key="6">
    <source>
        <dbReference type="Pfam" id="PF04542"/>
    </source>
</evidence>
<dbReference type="InterPro" id="IPR013249">
    <property type="entry name" value="RNA_pol_sigma70_r4_t2"/>
</dbReference>
<organism evidence="8 9">
    <name type="scientific">Janibacter terrae</name>
    <dbReference type="NCBI Taxonomy" id="103817"/>
    <lineage>
        <taxon>Bacteria</taxon>
        <taxon>Bacillati</taxon>
        <taxon>Actinomycetota</taxon>
        <taxon>Actinomycetes</taxon>
        <taxon>Micrococcales</taxon>
        <taxon>Intrasporangiaceae</taxon>
        <taxon>Janibacter</taxon>
    </lineage>
</organism>
<dbReference type="NCBIfam" id="TIGR02983">
    <property type="entry name" value="SigE-fam_strep"/>
    <property type="match status" value="1"/>
</dbReference>